<keyword evidence="7" id="KW-0378">Hydrolase</keyword>
<evidence type="ECO:0000256" key="9">
    <source>
        <dbReference type="ARBA" id="ARBA00023285"/>
    </source>
</evidence>
<evidence type="ECO:0000259" key="10">
    <source>
        <dbReference type="Pfam" id="PF07687"/>
    </source>
</evidence>
<evidence type="ECO:0000256" key="2">
    <source>
        <dbReference type="ARBA" id="ARBA00005691"/>
    </source>
</evidence>
<dbReference type="InterPro" id="IPR010169">
    <property type="entry name" value="AcOrn-deacetyl"/>
</dbReference>
<keyword evidence="3" id="KW-0963">Cytoplasm</keyword>
<name>A0ABN4N766_9GAMM</name>
<organism evidence="11 12">
    <name type="scientific">Psychrobacter alimentarius</name>
    <dbReference type="NCBI Taxonomy" id="261164"/>
    <lineage>
        <taxon>Bacteria</taxon>
        <taxon>Pseudomonadati</taxon>
        <taxon>Pseudomonadota</taxon>
        <taxon>Gammaproteobacteria</taxon>
        <taxon>Moraxellales</taxon>
        <taxon>Moraxellaceae</taxon>
        <taxon>Psychrobacter</taxon>
    </lineage>
</organism>
<keyword evidence="12" id="KW-1185">Reference proteome</keyword>
<keyword evidence="9" id="KW-0170">Cobalt</keyword>
<sequence>MQHHSECLAVLEQLIAFDTTSYKSNLPLIDYVKHYLDHKNIDITINYNDAQNKANLFISTGPKDSAGVLLSGHTDVVPVDGQDWDTNPFEAVIKNNNVYGRGSADMKGFIACALVIMKRAADMPLTYPLHLCLSYDEEIGCVGVRHILTQLSSLIVPPRVVIIGEPTLMDVATSHKGKAVFQVQFYGTEGHSALAPNYANAIHAASSFVQSLIDSQQVVAKEGHLDTGYDIPYSTIHVGKINGGTALNVVPNLCQLDYEIRNVAEDSIAAIQTQILKDFAAKDAIYRYELQDINQYPGLMTNQAQPELKSIQALLPQSNITKLSFGTEAGLFQQCFDSPILVCGPGSIEVAHKPNEYIAISQLNACSHFLDKLVATLL</sequence>
<dbReference type="CDD" id="cd03894">
    <property type="entry name" value="M20_ArgE"/>
    <property type="match status" value="1"/>
</dbReference>
<proteinExistence type="inferred from homology"/>
<evidence type="ECO:0000256" key="6">
    <source>
        <dbReference type="ARBA" id="ARBA00022723"/>
    </source>
</evidence>
<evidence type="ECO:0000256" key="3">
    <source>
        <dbReference type="ARBA" id="ARBA00022490"/>
    </source>
</evidence>
<reference evidence="11 12" key="1">
    <citation type="submission" date="2016-03" db="EMBL/GenBank/DDBJ databases">
        <title>Genome sequencing of Psychrobacter alimentarius PAMC 27889.</title>
        <authorList>
            <person name="Lee J."/>
            <person name="Kim O.-S."/>
        </authorList>
    </citation>
    <scope>NUCLEOTIDE SEQUENCE [LARGE SCALE GENOMIC DNA]</scope>
    <source>
        <strain evidence="11 12">PAMC 27889</strain>
    </source>
</reference>
<accession>A0ABN4N766</accession>
<comment type="similarity">
    <text evidence="2">Belongs to the peptidase M20A family. ArgE subfamily.</text>
</comment>
<dbReference type="EMBL" id="CP014945">
    <property type="protein sequence ID" value="AMT96949.1"/>
    <property type="molecule type" value="Genomic_DNA"/>
</dbReference>
<keyword evidence="4" id="KW-0055">Arginine biosynthesis</keyword>
<dbReference type="InterPro" id="IPR002933">
    <property type="entry name" value="Peptidase_M20"/>
</dbReference>
<keyword evidence="5" id="KW-0028">Amino-acid biosynthesis</keyword>
<evidence type="ECO:0000313" key="12">
    <source>
        <dbReference type="Proteomes" id="UP000076104"/>
    </source>
</evidence>
<dbReference type="Proteomes" id="UP000076104">
    <property type="component" value="Chromosome"/>
</dbReference>
<dbReference type="InterPro" id="IPR001261">
    <property type="entry name" value="ArgE/DapE_CS"/>
</dbReference>
<evidence type="ECO:0000256" key="7">
    <source>
        <dbReference type="ARBA" id="ARBA00022801"/>
    </source>
</evidence>
<dbReference type="PANTHER" id="PTHR43808">
    <property type="entry name" value="ACETYLORNITHINE DEACETYLASE"/>
    <property type="match status" value="1"/>
</dbReference>
<evidence type="ECO:0000313" key="11">
    <source>
        <dbReference type="EMBL" id="AMT96949.1"/>
    </source>
</evidence>
<dbReference type="InterPro" id="IPR011650">
    <property type="entry name" value="Peptidase_M20_dimer"/>
</dbReference>
<keyword evidence="8" id="KW-0862">Zinc</keyword>
<dbReference type="NCBIfam" id="TIGR01892">
    <property type="entry name" value="AcOrn-deacetyl"/>
    <property type="match status" value="1"/>
</dbReference>
<dbReference type="InterPro" id="IPR050072">
    <property type="entry name" value="Peptidase_M20A"/>
</dbReference>
<evidence type="ECO:0000256" key="5">
    <source>
        <dbReference type="ARBA" id="ARBA00022605"/>
    </source>
</evidence>
<comment type="cofactor">
    <cofactor evidence="1">
        <name>Zn(2+)</name>
        <dbReference type="ChEBI" id="CHEBI:29105"/>
    </cofactor>
</comment>
<dbReference type="InterPro" id="IPR036264">
    <property type="entry name" value="Bact_exopeptidase_dim_dom"/>
</dbReference>
<dbReference type="PROSITE" id="PS00759">
    <property type="entry name" value="ARGE_DAPE_CPG2_2"/>
    <property type="match status" value="1"/>
</dbReference>
<evidence type="ECO:0000256" key="1">
    <source>
        <dbReference type="ARBA" id="ARBA00001947"/>
    </source>
</evidence>
<dbReference type="PROSITE" id="PS00758">
    <property type="entry name" value="ARGE_DAPE_CPG2_1"/>
    <property type="match status" value="1"/>
</dbReference>
<protein>
    <submittedName>
        <fullName evidence="11">Acetylornithine deacetylase</fullName>
    </submittedName>
</protein>
<feature type="domain" description="Peptidase M20 dimerisation" evidence="10">
    <location>
        <begin position="173"/>
        <end position="283"/>
    </location>
</feature>
<dbReference type="Pfam" id="PF07687">
    <property type="entry name" value="M20_dimer"/>
    <property type="match status" value="1"/>
</dbReference>
<dbReference type="NCBIfam" id="NF005710">
    <property type="entry name" value="PRK07522.1"/>
    <property type="match status" value="1"/>
</dbReference>
<dbReference type="Pfam" id="PF01546">
    <property type="entry name" value="Peptidase_M20"/>
    <property type="match status" value="1"/>
</dbReference>
<dbReference type="SUPFAM" id="SSF53187">
    <property type="entry name" value="Zn-dependent exopeptidases"/>
    <property type="match status" value="1"/>
</dbReference>
<evidence type="ECO:0000256" key="8">
    <source>
        <dbReference type="ARBA" id="ARBA00022833"/>
    </source>
</evidence>
<dbReference type="SUPFAM" id="SSF55031">
    <property type="entry name" value="Bacterial exopeptidase dimerisation domain"/>
    <property type="match status" value="1"/>
</dbReference>
<dbReference type="RefSeq" id="WP_062844579.1">
    <property type="nucleotide sequence ID" value="NZ_CP014945.1"/>
</dbReference>
<dbReference type="PANTHER" id="PTHR43808:SF31">
    <property type="entry name" value="N-ACETYL-L-CITRULLINE DEACETYLASE"/>
    <property type="match status" value="1"/>
</dbReference>
<evidence type="ECO:0000256" key="4">
    <source>
        <dbReference type="ARBA" id="ARBA00022571"/>
    </source>
</evidence>
<gene>
    <name evidence="11" type="ORF">A3K91_1345</name>
</gene>
<dbReference type="GeneID" id="33060339"/>
<keyword evidence="6" id="KW-0479">Metal-binding</keyword>
<dbReference type="Gene3D" id="3.30.70.360">
    <property type="match status" value="1"/>
</dbReference>
<dbReference type="Gene3D" id="3.40.630.10">
    <property type="entry name" value="Zn peptidases"/>
    <property type="match status" value="1"/>
</dbReference>